<keyword evidence="3" id="KW-1185">Reference proteome</keyword>
<evidence type="ECO:0000313" key="2">
    <source>
        <dbReference type="EMBL" id="KAH3694760.1"/>
    </source>
</evidence>
<protein>
    <submittedName>
        <fullName evidence="1">Uncharacterized protein</fullName>
    </submittedName>
</protein>
<proteinExistence type="predicted"/>
<comment type="caution">
    <text evidence="1">The sequence shown here is derived from an EMBL/GenBank/DDBJ whole genome shotgun (WGS) entry which is preliminary data.</text>
</comment>
<accession>A0A9D4BII2</accession>
<evidence type="ECO:0000313" key="1">
    <source>
        <dbReference type="EMBL" id="KAH3694703.1"/>
    </source>
</evidence>
<reference evidence="1" key="1">
    <citation type="journal article" date="2019" name="bioRxiv">
        <title>The Genome of the Zebra Mussel, Dreissena polymorpha: A Resource for Invasive Species Research.</title>
        <authorList>
            <person name="McCartney M.A."/>
            <person name="Auch B."/>
            <person name="Kono T."/>
            <person name="Mallez S."/>
            <person name="Zhang Y."/>
            <person name="Obille A."/>
            <person name="Becker A."/>
            <person name="Abrahante J.E."/>
            <person name="Garbe J."/>
            <person name="Badalamenti J.P."/>
            <person name="Herman A."/>
            <person name="Mangelson H."/>
            <person name="Liachko I."/>
            <person name="Sullivan S."/>
            <person name="Sone E.D."/>
            <person name="Koren S."/>
            <person name="Silverstein K.A.T."/>
            <person name="Beckman K.B."/>
            <person name="Gohl D.M."/>
        </authorList>
    </citation>
    <scope>NUCLEOTIDE SEQUENCE</scope>
    <source>
        <strain evidence="1">Duluth1</strain>
        <tissue evidence="1">Whole animal</tissue>
    </source>
</reference>
<dbReference type="AlphaFoldDB" id="A0A9D4BII2"/>
<dbReference type="Proteomes" id="UP000828390">
    <property type="component" value="Unassembled WGS sequence"/>
</dbReference>
<dbReference type="EMBL" id="JAIWYP010000016">
    <property type="protein sequence ID" value="KAH3694703.1"/>
    <property type="molecule type" value="Genomic_DNA"/>
</dbReference>
<name>A0A9D4BII2_DREPO</name>
<dbReference type="EMBL" id="JAIWYP010000016">
    <property type="protein sequence ID" value="KAH3694760.1"/>
    <property type="molecule type" value="Genomic_DNA"/>
</dbReference>
<sequence length="90" mass="9989">MGESTRPKWVKLNTVPVVNEQVVLFAPELTPDLSALRILVDRKCDTPCQLPDVINGVLVGRVDDQETDVSDILLGELSAYILQPCNTKRK</sequence>
<organism evidence="1 3">
    <name type="scientific">Dreissena polymorpha</name>
    <name type="common">Zebra mussel</name>
    <name type="synonym">Mytilus polymorpha</name>
    <dbReference type="NCBI Taxonomy" id="45954"/>
    <lineage>
        <taxon>Eukaryota</taxon>
        <taxon>Metazoa</taxon>
        <taxon>Spiralia</taxon>
        <taxon>Lophotrochozoa</taxon>
        <taxon>Mollusca</taxon>
        <taxon>Bivalvia</taxon>
        <taxon>Autobranchia</taxon>
        <taxon>Heteroconchia</taxon>
        <taxon>Euheterodonta</taxon>
        <taxon>Imparidentia</taxon>
        <taxon>Neoheterodontei</taxon>
        <taxon>Myida</taxon>
        <taxon>Dreissenoidea</taxon>
        <taxon>Dreissenidae</taxon>
        <taxon>Dreissena</taxon>
    </lineage>
</organism>
<evidence type="ECO:0000313" key="3">
    <source>
        <dbReference type="Proteomes" id="UP000828390"/>
    </source>
</evidence>
<reference evidence="1" key="2">
    <citation type="submission" date="2020-11" db="EMBL/GenBank/DDBJ databases">
        <authorList>
            <person name="McCartney M.A."/>
            <person name="Auch B."/>
            <person name="Kono T."/>
            <person name="Mallez S."/>
            <person name="Becker A."/>
            <person name="Gohl D.M."/>
            <person name="Silverstein K.A.T."/>
            <person name="Koren S."/>
            <person name="Bechman K.B."/>
            <person name="Herman A."/>
            <person name="Abrahante J.E."/>
            <person name="Garbe J."/>
        </authorList>
    </citation>
    <scope>NUCLEOTIDE SEQUENCE</scope>
    <source>
        <strain evidence="1">Duluth1</strain>
        <tissue evidence="1">Whole animal</tissue>
    </source>
</reference>
<gene>
    <name evidence="1" type="ORF">DPMN_082144</name>
    <name evidence="2" type="ORF">DPMN_082201</name>
</gene>